<sequence>MPNALIFSPGVDLITEKVAVVMQDRPVVGMSAWLSDAAAAAKEARRALQLVTPRTSRITWPVRSALFKTAFARWVVTGDDGEYFDGLNGVRLEWNGDLFVARPADGKLDLHPDFLVREQPFGQLQLTVRVRHKPVASVVLGKVAERLFTAASGAGPAGWSTSEPVTQPWSPDALTEYCRRRAPQPTWLVLAGQPGPEFRPAVGTLETRRTKSGLDETVTLAVAQPGLELPEAHRIGEWIDEIADHFELVSATVLGSYGAADGTYAPRYLGIACPIGVAAGNEAVRASSLKELLNLERALAIGPAHSPAVWYPIGDGRTPDDWKRYADLMNKLVPEPERGRA</sequence>
<dbReference type="RefSeq" id="WP_350275971.1">
    <property type="nucleotide sequence ID" value="NZ_CP158165.1"/>
</dbReference>
<name>A0AAU7T8L9_9ACTN</name>
<organism evidence="1">
    <name type="scientific">Kribbella sp. HUAS MG21</name>
    <dbReference type="NCBI Taxonomy" id="3160966"/>
    <lineage>
        <taxon>Bacteria</taxon>
        <taxon>Bacillati</taxon>
        <taxon>Actinomycetota</taxon>
        <taxon>Actinomycetes</taxon>
        <taxon>Propionibacteriales</taxon>
        <taxon>Kribbellaceae</taxon>
        <taxon>Kribbella</taxon>
    </lineage>
</organism>
<dbReference type="Pfam" id="PF19674">
    <property type="entry name" value="DUF6177"/>
    <property type="match status" value="1"/>
</dbReference>
<protein>
    <submittedName>
        <fullName evidence="1">DUF6177 family protein</fullName>
    </submittedName>
</protein>
<dbReference type="InterPro" id="IPR046175">
    <property type="entry name" value="DUF6177"/>
</dbReference>
<dbReference type="AlphaFoldDB" id="A0AAU7T8L9"/>
<evidence type="ECO:0000313" key="1">
    <source>
        <dbReference type="EMBL" id="XBV23134.1"/>
    </source>
</evidence>
<proteinExistence type="predicted"/>
<gene>
    <name evidence="1" type="ORF">ABN611_31765</name>
</gene>
<reference evidence="1" key="1">
    <citation type="submission" date="2024-06" db="EMBL/GenBank/DDBJ databases">
        <title>Kribbella sp. strain HUAS MG21 genome sequences.</title>
        <authorList>
            <person name="Mo P."/>
        </authorList>
    </citation>
    <scope>NUCLEOTIDE SEQUENCE</scope>
    <source>
        <strain evidence="1">HUAS MG21</strain>
    </source>
</reference>
<accession>A0AAU7T8L9</accession>
<dbReference type="EMBL" id="CP158165">
    <property type="protein sequence ID" value="XBV23134.1"/>
    <property type="molecule type" value="Genomic_DNA"/>
</dbReference>